<dbReference type="InterPro" id="IPR003607">
    <property type="entry name" value="HD/PDEase_dom"/>
</dbReference>
<dbReference type="CDD" id="cd00077">
    <property type="entry name" value="HDc"/>
    <property type="match status" value="1"/>
</dbReference>
<accession>A0A1Y6CSU0</accession>
<organism evidence="6 7">
    <name type="scientific">Methylomagnum ishizawai</name>
    <dbReference type="NCBI Taxonomy" id="1760988"/>
    <lineage>
        <taxon>Bacteria</taxon>
        <taxon>Pseudomonadati</taxon>
        <taxon>Pseudomonadota</taxon>
        <taxon>Gammaproteobacteria</taxon>
        <taxon>Methylococcales</taxon>
        <taxon>Methylococcaceae</taxon>
        <taxon>Methylomagnum</taxon>
    </lineage>
</organism>
<evidence type="ECO:0000256" key="2">
    <source>
        <dbReference type="ARBA" id="ARBA00022723"/>
    </source>
</evidence>
<keyword evidence="2" id="KW-0479">Metal-binding</keyword>
<dbReference type="EMBL" id="FXAM01000001">
    <property type="protein sequence ID" value="SMF93367.1"/>
    <property type="molecule type" value="Genomic_DNA"/>
</dbReference>
<keyword evidence="4" id="KW-0464">Manganese</keyword>
<dbReference type="PANTHER" id="PTHR46246:SF1">
    <property type="entry name" value="GUANOSINE-3',5'-BIS(DIPHOSPHATE) 3'-PYROPHOSPHOHYDROLASE MESH1"/>
    <property type="match status" value="1"/>
</dbReference>
<evidence type="ECO:0000313" key="7">
    <source>
        <dbReference type="Proteomes" id="UP000192923"/>
    </source>
</evidence>
<keyword evidence="3 6" id="KW-0378">Hydrolase</keyword>
<dbReference type="PANTHER" id="PTHR46246">
    <property type="entry name" value="GUANOSINE-3',5'-BIS(DIPHOSPHATE) 3'-PYROPHOSPHOHYDROLASE MESH1"/>
    <property type="match status" value="1"/>
</dbReference>
<evidence type="ECO:0000259" key="5">
    <source>
        <dbReference type="PROSITE" id="PS51831"/>
    </source>
</evidence>
<dbReference type="FunFam" id="1.10.3210.10:FF:000012">
    <property type="entry name" value="HD domain containing 3"/>
    <property type="match status" value="1"/>
</dbReference>
<dbReference type="PROSITE" id="PS51831">
    <property type="entry name" value="HD"/>
    <property type="match status" value="1"/>
</dbReference>
<proteinExistence type="predicted"/>
<dbReference type="InterPro" id="IPR052194">
    <property type="entry name" value="MESH1"/>
</dbReference>
<sequence length="189" mass="20843">MDPHPPAESPLPNSAADLLRVALFAAERHKNQRRKDAEASPYINHPLTVANILANEGGVGDAVVLFAALLHDTIEDTATTWEELEAEFGREVTSVVLEVSDDTTLPAAERKRLQVQHAPKASERAKLVKIADKIANLRDLSHRPPAGWRLSRKQDYFDWAKAVVDGLRGINPALEAAFDAEYAKRPRDA</sequence>
<evidence type="ECO:0000313" key="6">
    <source>
        <dbReference type="EMBL" id="SMF93367.1"/>
    </source>
</evidence>
<protein>
    <submittedName>
        <fullName evidence="6">Guanosine-3',5'-bis(Diphosphate) 3'-pyrophosphohydrolase</fullName>
    </submittedName>
</protein>
<comment type="cofactor">
    <cofactor evidence="1">
        <name>Mn(2+)</name>
        <dbReference type="ChEBI" id="CHEBI:29035"/>
    </cofactor>
</comment>
<evidence type="ECO:0000256" key="3">
    <source>
        <dbReference type="ARBA" id="ARBA00022801"/>
    </source>
</evidence>
<dbReference type="SMART" id="SM00471">
    <property type="entry name" value="HDc"/>
    <property type="match status" value="1"/>
</dbReference>
<feature type="domain" description="HD" evidence="5">
    <location>
        <begin position="42"/>
        <end position="137"/>
    </location>
</feature>
<dbReference type="InterPro" id="IPR006674">
    <property type="entry name" value="HD_domain"/>
</dbReference>
<dbReference type="OrthoDB" id="9802385at2"/>
<dbReference type="Gene3D" id="1.10.3210.10">
    <property type="entry name" value="Hypothetical protein af1432"/>
    <property type="match status" value="1"/>
</dbReference>
<evidence type="ECO:0000256" key="4">
    <source>
        <dbReference type="ARBA" id="ARBA00023211"/>
    </source>
</evidence>
<dbReference type="AlphaFoldDB" id="A0A1Y6CSU0"/>
<dbReference type="Proteomes" id="UP000192923">
    <property type="component" value="Unassembled WGS sequence"/>
</dbReference>
<reference evidence="6 7" key="1">
    <citation type="submission" date="2016-12" db="EMBL/GenBank/DDBJ databases">
        <authorList>
            <person name="Song W.-J."/>
            <person name="Kurnit D.M."/>
        </authorList>
    </citation>
    <scope>NUCLEOTIDE SEQUENCE [LARGE SCALE GENOMIC DNA]</scope>
    <source>
        <strain evidence="6 7">175</strain>
    </source>
</reference>
<dbReference type="STRING" id="1760988.SAMN02949497_0647"/>
<dbReference type="GO" id="GO:0008893">
    <property type="term" value="F:guanosine-3',5'-bis(diphosphate) 3'-diphosphatase activity"/>
    <property type="evidence" value="ECO:0007669"/>
    <property type="project" value="TreeGrafter"/>
</dbReference>
<dbReference type="GO" id="GO:0046872">
    <property type="term" value="F:metal ion binding"/>
    <property type="evidence" value="ECO:0007669"/>
    <property type="project" value="UniProtKB-KW"/>
</dbReference>
<gene>
    <name evidence="6" type="ORF">SAMN02949497_0647</name>
</gene>
<dbReference type="SUPFAM" id="SSF109604">
    <property type="entry name" value="HD-domain/PDEase-like"/>
    <property type="match status" value="1"/>
</dbReference>
<dbReference type="RefSeq" id="WP_085209885.1">
    <property type="nucleotide sequence ID" value="NZ_FXAM01000001.1"/>
</dbReference>
<keyword evidence="7" id="KW-1185">Reference proteome</keyword>
<dbReference type="Pfam" id="PF13328">
    <property type="entry name" value="HD_4"/>
    <property type="match status" value="1"/>
</dbReference>
<name>A0A1Y6CSU0_9GAMM</name>
<evidence type="ECO:0000256" key="1">
    <source>
        <dbReference type="ARBA" id="ARBA00001936"/>
    </source>
</evidence>